<dbReference type="InterPro" id="IPR014743">
    <property type="entry name" value="Cl-channel_core"/>
</dbReference>
<dbReference type="PANTHER" id="PTHR43427:SF6">
    <property type="entry name" value="CHLORIDE CHANNEL PROTEIN CLC-E"/>
    <property type="match status" value="1"/>
</dbReference>
<reference evidence="11 12" key="1">
    <citation type="journal article" date="2012" name="J. Bacteriol.">
        <title>Complete genome sequence of Pelagibacterium halotolerans B2T.</title>
        <authorList>
            <person name="Huo Y.Y."/>
            <person name="Cheng H."/>
            <person name="Han X.F."/>
            <person name="Jiang X.W."/>
            <person name="Sun C."/>
            <person name="Zhang X.Q."/>
            <person name="Zhu X.F."/>
            <person name="Liu Y.F."/>
            <person name="Li P.F."/>
            <person name="Ni P.X."/>
            <person name="Wu M."/>
        </authorList>
    </citation>
    <scope>NUCLEOTIDE SEQUENCE [LARGE SCALE GENOMIC DNA]</scope>
    <source>
        <strain evidence="12">DSM 22347 / JCM 15775 / CGMCC 1.7692 / B2</strain>
    </source>
</reference>
<feature type="transmembrane region" description="Helical" evidence="10">
    <location>
        <begin position="176"/>
        <end position="200"/>
    </location>
</feature>
<dbReference type="STRING" id="1082931.KKY_1966"/>
<dbReference type="PRINTS" id="PR00762">
    <property type="entry name" value="CLCHANNEL"/>
</dbReference>
<dbReference type="CDD" id="cd00400">
    <property type="entry name" value="Voltage_gated_ClC"/>
    <property type="match status" value="1"/>
</dbReference>
<dbReference type="PATRIC" id="fig|1082931.4.peg.1935"/>
<dbReference type="EMBL" id="CP003075">
    <property type="protein sequence ID" value="AEQ51976.1"/>
    <property type="molecule type" value="Genomic_DNA"/>
</dbReference>
<dbReference type="PANTHER" id="PTHR43427">
    <property type="entry name" value="CHLORIDE CHANNEL PROTEIN CLC-E"/>
    <property type="match status" value="1"/>
</dbReference>
<protein>
    <submittedName>
        <fullName evidence="11">Chloride channel protein</fullName>
    </submittedName>
</protein>
<feature type="transmembrane region" description="Helical" evidence="10">
    <location>
        <begin position="292"/>
        <end position="312"/>
    </location>
</feature>
<evidence type="ECO:0000256" key="9">
    <source>
        <dbReference type="ARBA" id="ARBA00023303"/>
    </source>
</evidence>
<evidence type="ECO:0000313" key="12">
    <source>
        <dbReference type="Proteomes" id="UP000008850"/>
    </source>
</evidence>
<name>G4RFD8_PELHB</name>
<dbReference type="AlphaFoldDB" id="G4RFD8"/>
<keyword evidence="6 10" id="KW-0472">Membrane</keyword>
<evidence type="ECO:0000256" key="4">
    <source>
        <dbReference type="ARBA" id="ARBA00022989"/>
    </source>
</evidence>
<evidence type="ECO:0000256" key="1">
    <source>
        <dbReference type="ARBA" id="ARBA00004141"/>
    </source>
</evidence>
<keyword evidence="4 10" id="KW-1133">Transmembrane helix</keyword>
<keyword evidence="2" id="KW-0813">Transport</keyword>
<dbReference type="HOGENOM" id="CLU_015263_5_2_5"/>
<evidence type="ECO:0000256" key="10">
    <source>
        <dbReference type="SAM" id="Phobius"/>
    </source>
</evidence>
<dbReference type="InterPro" id="IPR050368">
    <property type="entry name" value="ClC-type_chloride_channel"/>
</dbReference>
<feature type="transmembrane region" description="Helical" evidence="10">
    <location>
        <begin position="324"/>
        <end position="345"/>
    </location>
</feature>
<dbReference type="InterPro" id="IPR001807">
    <property type="entry name" value="ClC"/>
</dbReference>
<dbReference type="GO" id="GO:0034707">
    <property type="term" value="C:chloride channel complex"/>
    <property type="evidence" value="ECO:0007669"/>
    <property type="project" value="UniProtKB-KW"/>
</dbReference>
<feature type="transmembrane region" description="Helical" evidence="10">
    <location>
        <begin position="357"/>
        <end position="375"/>
    </location>
</feature>
<feature type="transmembrane region" description="Helical" evidence="10">
    <location>
        <begin position="415"/>
        <end position="437"/>
    </location>
</feature>
<evidence type="ECO:0000256" key="7">
    <source>
        <dbReference type="ARBA" id="ARBA00023173"/>
    </source>
</evidence>
<keyword evidence="8" id="KW-0868">Chloride</keyword>
<dbReference type="Proteomes" id="UP000008850">
    <property type="component" value="Chromosome"/>
</dbReference>
<gene>
    <name evidence="11" type="ordered locus">KKY_1966</name>
</gene>
<keyword evidence="3 10" id="KW-0812">Transmembrane</keyword>
<accession>G4RFD8</accession>
<sequence length="548" mass="57756">MTTPIKTAKQIYFVTQRWVRPHLASFFALQQPRLWLLAILLGLIGGALGIAFRLAIGYVQWIWLGTTSEQVITTLATLPWWWPMIGPLGGGIVVGVILYFWRPLGRAGGVADVIEARVRESSSLTFRGATVATLVTAITLGSGGSGGREGPIVYYAAAASKLGFRIFRLPAAARRIALACGVAAAISSSFNAPIAGVLFAHEVILGHFAMSAFVPLVIASVVAAIISRLWFGEAPAFVIDPGAITISSYLEIPAFALLGLVCAAVAILFQTALIGGDWLSKRSGIPVWVRPAIGGLLVGLIALAFPHVLGVGYEATDMALAGSLDLWLMLALIVAKTVATTITLSSRAGGGVFSPCLYLGAMTGGAFGIIATSVFPDVASSVGLYALIGMGAVAAAVLGAPISTAVMIFELTGGFAFFSIALLLAVGIATGLCQAVMGRSYFHWQLYTRGIMLEEGPHKHAAQFIRVRDFLRPLPEGEDNSFDIASGAPWLRPTETLESALKAFDASEVSHLPVIETRTNAIIGHAHHVDALSSFNKALVAHSREEHS</sequence>
<dbReference type="Pfam" id="PF00654">
    <property type="entry name" value="Voltage_CLC"/>
    <property type="match status" value="1"/>
</dbReference>
<keyword evidence="7" id="KW-0869">Chloride channel</keyword>
<evidence type="ECO:0000313" key="11">
    <source>
        <dbReference type="EMBL" id="AEQ51976.1"/>
    </source>
</evidence>
<keyword evidence="12" id="KW-1185">Reference proteome</keyword>
<comment type="subcellular location">
    <subcellularLocation>
        <location evidence="1">Membrane</location>
        <topology evidence="1">Multi-pass membrane protein</topology>
    </subcellularLocation>
</comment>
<dbReference type="SUPFAM" id="SSF81340">
    <property type="entry name" value="Clc chloride channel"/>
    <property type="match status" value="1"/>
</dbReference>
<dbReference type="KEGG" id="phl:KKY_1966"/>
<feature type="transmembrane region" description="Helical" evidence="10">
    <location>
        <begin position="212"/>
        <end position="231"/>
    </location>
</feature>
<feature type="transmembrane region" description="Helical" evidence="10">
    <location>
        <begin position="382"/>
        <end position="409"/>
    </location>
</feature>
<keyword evidence="5" id="KW-0406">Ion transport</keyword>
<organism evidence="11 12">
    <name type="scientific">Pelagibacterium halotolerans (strain DSM 22347 / JCM 15775 / CGMCC 1.7692 / B2)</name>
    <dbReference type="NCBI Taxonomy" id="1082931"/>
    <lineage>
        <taxon>Bacteria</taxon>
        <taxon>Pseudomonadati</taxon>
        <taxon>Pseudomonadota</taxon>
        <taxon>Alphaproteobacteria</taxon>
        <taxon>Hyphomicrobiales</taxon>
        <taxon>Devosiaceae</taxon>
        <taxon>Pelagibacterium</taxon>
    </lineage>
</organism>
<feature type="transmembrane region" description="Helical" evidence="10">
    <location>
        <begin position="80"/>
        <end position="101"/>
    </location>
</feature>
<dbReference type="Gene3D" id="1.10.3080.10">
    <property type="entry name" value="Clc chloride channel"/>
    <property type="match status" value="1"/>
</dbReference>
<evidence type="ECO:0000256" key="3">
    <source>
        <dbReference type="ARBA" id="ARBA00022692"/>
    </source>
</evidence>
<evidence type="ECO:0000256" key="6">
    <source>
        <dbReference type="ARBA" id="ARBA00023136"/>
    </source>
</evidence>
<dbReference type="GO" id="GO:0005254">
    <property type="term" value="F:chloride channel activity"/>
    <property type="evidence" value="ECO:0007669"/>
    <property type="project" value="UniProtKB-KW"/>
</dbReference>
<proteinExistence type="predicted"/>
<evidence type="ECO:0000256" key="5">
    <source>
        <dbReference type="ARBA" id="ARBA00023065"/>
    </source>
</evidence>
<feature type="transmembrane region" description="Helical" evidence="10">
    <location>
        <begin position="34"/>
        <end position="60"/>
    </location>
</feature>
<feature type="transmembrane region" description="Helical" evidence="10">
    <location>
        <begin position="252"/>
        <end position="272"/>
    </location>
</feature>
<keyword evidence="9" id="KW-0407">Ion channel</keyword>
<evidence type="ECO:0000256" key="8">
    <source>
        <dbReference type="ARBA" id="ARBA00023214"/>
    </source>
</evidence>
<dbReference type="eggNOG" id="COG0038">
    <property type="taxonomic scope" value="Bacteria"/>
</dbReference>
<evidence type="ECO:0000256" key="2">
    <source>
        <dbReference type="ARBA" id="ARBA00022448"/>
    </source>
</evidence>
<dbReference type="RefSeq" id="WP_014131125.1">
    <property type="nucleotide sequence ID" value="NC_016078.1"/>
</dbReference>